<protein>
    <submittedName>
        <fullName evidence="1">Uncharacterized protein</fullName>
    </submittedName>
</protein>
<sequence>MVTYLIECGLEVAAEDAGPVRVAAGGLGELVVQRVDRRVTPHLP</sequence>
<evidence type="ECO:0000313" key="2">
    <source>
        <dbReference type="Proteomes" id="UP000264006"/>
    </source>
</evidence>
<evidence type="ECO:0000313" key="1">
    <source>
        <dbReference type="EMBL" id="AXV10358.1"/>
    </source>
</evidence>
<dbReference type="AlphaFoldDB" id="A0A346Y7B1"/>
<proteinExistence type="predicted"/>
<accession>A0A346Y7B1</accession>
<dbReference type="EMBL" id="CP031166">
    <property type="protein sequence ID" value="AXV10358.1"/>
    <property type="molecule type" value="Genomic_DNA"/>
</dbReference>
<organism evidence="1 2">
    <name type="scientific">Euzebya pacifica</name>
    <dbReference type="NCBI Taxonomy" id="1608957"/>
    <lineage>
        <taxon>Bacteria</taxon>
        <taxon>Bacillati</taxon>
        <taxon>Actinomycetota</taxon>
        <taxon>Nitriliruptoria</taxon>
        <taxon>Euzebyales</taxon>
    </lineage>
</organism>
<keyword evidence="1" id="KW-0614">Plasmid</keyword>
<geneLocation type="plasmid" evidence="2">
    <name>pedy32-46i</name>
</geneLocation>
<dbReference type="Proteomes" id="UP000264006">
    <property type="component" value="Plasmid pEDY32-46I"/>
</dbReference>
<name>A0A346Y7B1_9ACTN</name>
<keyword evidence="2" id="KW-1185">Reference proteome</keyword>
<dbReference type="KEGG" id="euz:DVS28_b0618"/>
<gene>
    <name evidence="1" type="ORF">DVS28_b0618</name>
</gene>
<reference evidence="1 2" key="1">
    <citation type="submission" date="2018-09" db="EMBL/GenBank/DDBJ databases">
        <title>Complete genome sequence of Euzebya sp. DY32-46 isolated from seawater of Pacific Ocean.</title>
        <authorList>
            <person name="Xu L."/>
            <person name="Wu Y.-H."/>
            <person name="Xu X.-W."/>
        </authorList>
    </citation>
    <scope>NUCLEOTIDE SEQUENCE [LARGE SCALE GENOMIC DNA]</scope>
    <source>
        <strain evidence="1 2">DY32-46</strain>
        <plasmid evidence="2">pedy32-46i</plasmid>
    </source>
</reference>